<dbReference type="SUPFAM" id="SSF56672">
    <property type="entry name" value="DNA/RNA polymerases"/>
    <property type="match status" value="1"/>
</dbReference>
<dbReference type="AlphaFoldDB" id="A0A381SHS9"/>
<protein>
    <recommendedName>
        <fullName evidence="2">UmuC domain-containing protein</fullName>
    </recommendedName>
</protein>
<evidence type="ECO:0000259" key="2">
    <source>
        <dbReference type="PROSITE" id="PS50173"/>
    </source>
</evidence>
<gene>
    <name evidence="3" type="ORF">METZ01_LOCUS55735</name>
</gene>
<dbReference type="EMBL" id="UINC01003051">
    <property type="protein sequence ID" value="SVA02881.1"/>
    <property type="molecule type" value="Genomic_DNA"/>
</dbReference>
<dbReference type="Gene3D" id="1.10.150.20">
    <property type="entry name" value="5' to 3' exonuclease, C-terminal subdomain"/>
    <property type="match status" value="1"/>
</dbReference>
<evidence type="ECO:0000256" key="1">
    <source>
        <dbReference type="ARBA" id="ARBA00022763"/>
    </source>
</evidence>
<organism evidence="3">
    <name type="scientific">marine metagenome</name>
    <dbReference type="NCBI Taxonomy" id="408172"/>
    <lineage>
        <taxon>unclassified sequences</taxon>
        <taxon>metagenomes</taxon>
        <taxon>ecological metagenomes</taxon>
    </lineage>
</organism>
<dbReference type="InterPro" id="IPR043502">
    <property type="entry name" value="DNA/RNA_pol_sf"/>
</dbReference>
<dbReference type="PANTHER" id="PTHR35369">
    <property type="entry name" value="BLR3025 PROTEIN-RELATED"/>
    <property type="match status" value="1"/>
</dbReference>
<dbReference type="InterPro" id="IPR050356">
    <property type="entry name" value="SulA_CellDiv_inhibitor"/>
</dbReference>
<feature type="domain" description="UmuC" evidence="2">
    <location>
        <begin position="1"/>
        <end position="190"/>
    </location>
</feature>
<proteinExistence type="predicted"/>
<dbReference type="PANTHER" id="PTHR35369:SF2">
    <property type="entry name" value="BLR3025 PROTEIN"/>
    <property type="match status" value="1"/>
</dbReference>
<reference evidence="3" key="1">
    <citation type="submission" date="2018-05" db="EMBL/GenBank/DDBJ databases">
        <authorList>
            <person name="Lanie J.A."/>
            <person name="Ng W.-L."/>
            <person name="Kazmierczak K.M."/>
            <person name="Andrzejewski T.M."/>
            <person name="Davidsen T.M."/>
            <person name="Wayne K.J."/>
            <person name="Tettelin H."/>
            <person name="Glass J.I."/>
            <person name="Rusch D."/>
            <person name="Podicherti R."/>
            <person name="Tsui H.-C.T."/>
            <person name="Winkler M.E."/>
        </authorList>
    </citation>
    <scope>NUCLEOTIDE SEQUENCE</scope>
</reference>
<dbReference type="InterPro" id="IPR043128">
    <property type="entry name" value="Rev_trsase/Diguanyl_cyclase"/>
</dbReference>
<dbReference type="InterPro" id="IPR001126">
    <property type="entry name" value="UmuC"/>
</dbReference>
<dbReference type="Gene3D" id="3.30.70.270">
    <property type="match status" value="1"/>
</dbReference>
<dbReference type="Pfam" id="PF00817">
    <property type="entry name" value="IMS"/>
    <property type="match status" value="1"/>
</dbReference>
<dbReference type="GO" id="GO:0006281">
    <property type="term" value="P:DNA repair"/>
    <property type="evidence" value="ECO:0007669"/>
    <property type="project" value="InterPro"/>
</dbReference>
<dbReference type="PROSITE" id="PS50173">
    <property type="entry name" value="UMUC"/>
    <property type="match status" value="1"/>
</dbReference>
<name>A0A381SHS9_9ZZZZ</name>
<dbReference type="Gene3D" id="3.40.1170.60">
    <property type="match status" value="1"/>
</dbReference>
<evidence type="ECO:0000313" key="3">
    <source>
        <dbReference type="EMBL" id="SVA02881.1"/>
    </source>
</evidence>
<keyword evidence="1" id="KW-0227">DNA damage</keyword>
<accession>A0A381SHS9</accession>
<sequence length="515" mass="56999">MKIACFLITHLGIKDEMRRCPDLVGRNIILYRSDSCARSVKTPGRSLKSVVFDVSSGVSGIPVGMPLSAALSKSPDSIALQADLERYRRVFARIMSDLRRIAPTVQGAALGRAYVDMTGLEYMYGGEAKVVTRMLETAPSLFHPRVGIAKGKFPAYVAALSSHPGRATKIPDNPTGTADFLAPFPVDLLPVGWQTIMELHRFAIHTMGELALQDLGNLQTRFGPAGRKSWELACGIDPDRVMELKKNDVVDEYVTLPFASASREVLFTAVDALLRRAYTRPGLKGKYALKFLLKCIIAGSTPWSREIVMKEAAYSASAASFSIRSVLSDIELPGLIEDVALSISGFMGEHGVQARAFTDVREQAQDRLNRLAKVDRHLQAKTGGRKSLYRVVEVDPIHPVPEMRFVQVPVDPLSVEAVRSINMPEEVKVGESKGIPVSVALPGRGSVPVRARAVDMWKMDLWWMHKPVRRVYYVLKPDGSGPLTVFRDTLGERGLVTEEHRETSATGHRWYRQDY</sequence>